<dbReference type="SUPFAM" id="SSF48452">
    <property type="entry name" value="TPR-like"/>
    <property type="match status" value="1"/>
</dbReference>
<dbReference type="InterPro" id="IPR011990">
    <property type="entry name" value="TPR-like_helical_dom_sf"/>
</dbReference>
<evidence type="ECO:0000256" key="1">
    <source>
        <dbReference type="ARBA" id="ARBA00004141"/>
    </source>
</evidence>
<feature type="transmembrane region" description="Helical" evidence="5">
    <location>
        <begin position="232"/>
        <end position="249"/>
    </location>
</feature>
<dbReference type="STRING" id="762968.HMPREF9441_00227"/>
<feature type="transmembrane region" description="Helical" evidence="5">
    <location>
        <begin position="411"/>
        <end position="432"/>
    </location>
</feature>
<evidence type="ECO:0000259" key="6">
    <source>
        <dbReference type="Pfam" id="PF04932"/>
    </source>
</evidence>
<proteinExistence type="predicted"/>
<dbReference type="InterPro" id="IPR051533">
    <property type="entry name" value="WaaL-like"/>
</dbReference>
<feature type="transmembrane region" description="Helical" evidence="5">
    <location>
        <begin position="16"/>
        <end position="44"/>
    </location>
</feature>
<evidence type="ECO:0000256" key="2">
    <source>
        <dbReference type="ARBA" id="ARBA00022692"/>
    </source>
</evidence>
<evidence type="ECO:0000313" key="7">
    <source>
        <dbReference type="EMBL" id="EHH01774.1"/>
    </source>
</evidence>
<reference evidence="7 8" key="1">
    <citation type="submission" date="2011-03" db="EMBL/GenBank/DDBJ databases">
        <authorList>
            <person name="Weinstock G."/>
            <person name="Sodergren E."/>
            <person name="Clifton S."/>
            <person name="Fulton L."/>
            <person name="Fulton B."/>
            <person name="Courtney L."/>
            <person name="Fronick C."/>
            <person name="Harrison M."/>
            <person name="Strong C."/>
            <person name="Farmer C."/>
            <person name="Delahaunty K."/>
            <person name="Markovic C."/>
            <person name="Hall O."/>
            <person name="Minx P."/>
            <person name="Tomlinson C."/>
            <person name="Mitreva M."/>
            <person name="Hou S."/>
            <person name="Chen J."/>
            <person name="Wollam A."/>
            <person name="Pepin K.H."/>
            <person name="Johnson M."/>
            <person name="Bhonagiri V."/>
            <person name="Zhang X."/>
            <person name="Suruliraj S."/>
            <person name="Warren W."/>
            <person name="Chinwalla A."/>
            <person name="Mardis E.R."/>
            <person name="Wilson R.K."/>
        </authorList>
    </citation>
    <scope>NUCLEOTIDE SEQUENCE [LARGE SCALE GENOMIC DNA]</scope>
    <source>
        <strain evidence="7 8">YIT 11840</strain>
    </source>
</reference>
<dbReference type="Pfam" id="PF04932">
    <property type="entry name" value="Wzy_C"/>
    <property type="match status" value="1"/>
</dbReference>
<dbReference type="AlphaFoldDB" id="G5SLK8"/>
<keyword evidence="8" id="KW-1185">Reference proteome</keyword>
<gene>
    <name evidence="7" type="ORF">HMPREF9441_00227</name>
</gene>
<feature type="transmembrane region" description="Helical" evidence="5">
    <location>
        <begin position="155"/>
        <end position="177"/>
    </location>
</feature>
<evidence type="ECO:0000256" key="4">
    <source>
        <dbReference type="ARBA" id="ARBA00023136"/>
    </source>
</evidence>
<name>G5SLK8_9BACT</name>
<comment type="caution">
    <text evidence="7">The sequence shown here is derived from an EMBL/GenBank/DDBJ whole genome shotgun (WGS) entry which is preliminary data.</text>
</comment>
<dbReference type="PANTHER" id="PTHR37422">
    <property type="entry name" value="TEICHURONIC ACID BIOSYNTHESIS PROTEIN TUAE"/>
    <property type="match status" value="1"/>
</dbReference>
<dbReference type="eggNOG" id="COG3307">
    <property type="taxonomic scope" value="Bacteria"/>
</dbReference>
<feature type="transmembrane region" description="Helical" evidence="5">
    <location>
        <begin position="111"/>
        <end position="135"/>
    </location>
</feature>
<evidence type="ECO:0000256" key="3">
    <source>
        <dbReference type="ARBA" id="ARBA00022989"/>
    </source>
</evidence>
<feature type="transmembrane region" description="Helical" evidence="5">
    <location>
        <begin position="358"/>
        <end position="377"/>
    </location>
</feature>
<feature type="transmembrane region" description="Helical" evidence="5">
    <location>
        <begin position="328"/>
        <end position="346"/>
    </location>
</feature>
<dbReference type="HOGENOM" id="CLU_389189_0_0_10"/>
<dbReference type="GO" id="GO:0016020">
    <property type="term" value="C:membrane"/>
    <property type="evidence" value="ECO:0007669"/>
    <property type="project" value="UniProtKB-SubCell"/>
</dbReference>
<evidence type="ECO:0000313" key="8">
    <source>
        <dbReference type="Proteomes" id="UP000003598"/>
    </source>
</evidence>
<dbReference type="PATRIC" id="fig|762968.3.peg.204"/>
<accession>G5SLK8</accession>
<dbReference type="Proteomes" id="UP000003598">
    <property type="component" value="Unassembled WGS sequence"/>
</dbReference>
<dbReference type="Gene3D" id="1.25.40.10">
    <property type="entry name" value="Tetratricopeptide repeat domain"/>
    <property type="match status" value="1"/>
</dbReference>
<dbReference type="EMBL" id="AFFY01000003">
    <property type="protein sequence ID" value="EHH01774.1"/>
    <property type="molecule type" value="Genomic_DNA"/>
</dbReference>
<dbReference type="eggNOG" id="COG0457">
    <property type="taxonomic scope" value="Bacteria"/>
</dbReference>
<comment type="subcellular location">
    <subcellularLocation>
        <location evidence="1">Membrane</location>
        <topology evidence="1">Multi-pass membrane protein</topology>
    </subcellularLocation>
</comment>
<dbReference type="OrthoDB" id="1097546at2"/>
<keyword evidence="4 5" id="KW-0472">Membrane</keyword>
<feature type="transmembrane region" description="Helical" evidence="5">
    <location>
        <begin position="184"/>
        <end position="199"/>
    </location>
</feature>
<feature type="transmembrane region" description="Helical" evidence="5">
    <location>
        <begin position="205"/>
        <end position="223"/>
    </location>
</feature>
<dbReference type="PANTHER" id="PTHR37422:SF23">
    <property type="entry name" value="TEICHURONIC ACID BIOSYNTHESIS PROTEIN TUAE"/>
    <property type="match status" value="1"/>
</dbReference>
<dbReference type="InterPro" id="IPR007016">
    <property type="entry name" value="O-antigen_ligase-rel_domated"/>
</dbReference>
<keyword evidence="3 5" id="KW-1133">Transmembrane helix</keyword>
<sequence length="726" mass="82049">MTKPIASYNFMPTLGVILFALCFAQSRAFAMAGIYTCVLFGVVYKKGTIRFNLLDGLVLALWVWEFIIGMFTEGQNNCISYLTGQYLFITYYFILRLGLRDVSTVKPFMRILLVFIFMISVISLVSFGLFAGLVYDAGFESLYDFKYLYRPFGSLNNVWGTLMLMLLGIAAIPLLTYAQKGKEVIFGIIPFCLLLVCLVCSFSRGIYICLALSMLLISYYILTSNDKTHIKLIKLISLAVVLIGMVFVFKNDALRTMRLVETESQQRSLQARVNALDYTWQALKNNPWMGCGTGNYSLAVNEYTFEHNGDSFTNMAPNVFSQLLLEKGVVGTVLWGLVFLIECIMLSKCSFVNRRGQVFLFLFLLVIFAREMSFAAILTDKRLLAALAIWLALSQCNISKEENGGVAFPKTVCMIMIIIGFSGLSVYHFIFWHDQKCYQDYSIFASEKDYVSAYEKVNQARDNVASNVLASSACMAIYNEHQDGRYLSLAQKHIDRAVTFSPNDAYLLGCRAVVQYRNKKEKALGEAKSLVAKFPENTFYRLLLADMLYGVGKRKESIPHFTKAVIASPSILESKSWKEFVGNDRIVADDIMDAIKLETANKPDDPLRLSRYGKLLYLLGDSTVAKEYLSEAAAMLPNLKTPWVYLAKIAGANASPELLRHLAIWNDTSSSEDNNDYSNYNVKSMHWYLYPLHRSIGFRICCPQSSGKVVFEGKDTDIKSIYYDRT</sequence>
<evidence type="ECO:0000256" key="5">
    <source>
        <dbReference type="SAM" id="Phobius"/>
    </source>
</evidence>
<feature type="transmembrane region" description="Helical" evidence="5">
    <location>
        <begin position="51"/>
        <end position="72"/>
    </location>
</feature>
<protein>
    <submittedName>
        <fullName evidence="7">Tetratricopeptide repeat protein</fullName>
    </submittedName>
</protein>
<organism evidence="7 8">
    <name type="scientific">Paraprevotella clara YIT 11840</name>
    <dbReference type="NCBI Taxonomy" id="762968"/>
    <lineage>
        <taxon>Bacteria</taxon>
        <taxon>Pseudomonadati</taxon>
        <taxon>Bacteroidota</taxon>
        <taxon>Bacteroidia</taxon>
        <taxon>Bacteroidales</taxon>
        <taxon>Prevotellaceae</taxon>
        <taxon>Paraprevotella</taxon>
    </lineage>
</organism>
<keyword evidence="2 5" id="KW-0812">Transmembrane</keyword>
<feature type="domain" description="O-antigen ligase-related" evidence="6">
    <location>
        <begin position="191"/>
        <end position="335"/>
    </location>
</feature>
<feature type="transmembrane region" description="Helical" evidence="5">
    <location>
        <begin position="78"/>
        <end position="99"/>
    </location>
</feature>